<comment type="caution">
    <text evidence="2">The sequence shown here is derived from an EMBL/GenBank/DDBJ whole genome shotgun (WGS) entry which is preliminary data.</text>
</comment>
<organism evidence="2 3">
    <name type="scientific">Streptomyces calidiresistens</name>
    <dbReference type="NCBI Taxonomy" id="1485586"/>
    <lineage>
        <taxon>Bacteria</taxon>
        <taxon>Bacillati</taxon>
        <taxon>Actinomycetota</taxon>
        <taxon>Actinomycetes</taxon>
        <taxon>Kitasatosporales</taxon>
        <taxon>Streptomycetaceae</taxon>
        <taxon>Streptomyces</taxon>
    </lineage>
</organism>
<accession>A0A7W3XVF8</accession>
<dbReference type="Proteomes" id="UP000530234">
    <property type="component" value="Unassembled WGS sequence"/>
</dbReference>
<dbReference type="AlphaFoldDB" id="A0A7W3XVF8"/>
<feature type="region of interest" description="Disordered" evidence="1">
    <location>
        <begin position="1"/>
        <end position="24"/>
    </location>
</feature>
<gene>
    <name evidence="2" type="ORF">FOE67_04110</name>
</gene>
<protein>
    <submittedName>
        <fullName evidence="2">Uncharacterized protein</fullName>
    </submittedName>
</protein>
<name>A0A7W3XVF8_9ACTN</name>
<keyword evidence="3" id="KW-1185">Reference proteome</keyword>
<proteinExistence type="predicted"/>
<sequence length="226" mass="24755">MEPNRTVEPGEAASGETDSVEHDATVVPAPGGYRLVTPTDWFRIPLTDEGRRDRSVRALVDRTCPDRDGDVMRRRELTEFIGDLARRGAEQDGVELYLSTQTVLDVPVPASLLVSLEVDDRPRPLPMPHDLLAAGLREKYAGADVSIVGLPAGTAVRCRREDTSGRIQEVGADPARPGTLLEYYVQVPDTGVHLVLSFNTPLAELADALVEMFDAIARSLRWNRGT</sequence>
<dbReference type="RefSeq" id="WP_182660500.1">
    <property type="nucleotide sequence ID" value="NZ_VKHS01000047.1"/>
</dbReference>
<evidence type="ECO:0000256" key="1">
    <source>
        <dbReference type="SAM" id="MobiDB-lite"/>
    </source>
</evidence>
<reference evidence="3" key="1">
    <citation type="submission" date="2019-10" db="EMBL/GenBank/DDBJ databases">
        <title>Streptomyces sp. nov., a novel actinobacterium isolated from alkaline environment.</title>
        <authorList>
            <person name="Golinska P."/>
        </authorList>
    </citation>
    <scope>NUCLEOTIDE SEQUENCE [LARGE SCALE GENOMIC DNA]</scope>
    <source>
        <strain evidence="3">DSM 42108</strain>
    </source>
</reference>
<evidence type="ECO:0000313" key="2">
    <source>
        <dbReference type="EMBL" id="MBB0228714.1"/>
    </source>
</evidence>
<evidence type="ECO:0000313" key="3">
    <source>
        <dbReference type="Proteomes" id="UP000530234"/>
    </source>
</evidence>
<dbReference type="EMBL" id="VKHS01000047">
    <property type="protein sequence ID" value="MBB0228714.1"/>
    <property type="molecule type" value="Genomic_DNA"/>
</dbReference>